<organism evidence="2 3">
    <name type="scientific">Stenotrophomonas koreensis</name>
    <dbReference type="NCBI Taxonomy" id="266128"/>
    <lineage>
        <taxon>Bacteria</taxon>
        <taxon>Pseudomonadati</taxon>
        <taxon>Pseudomonadota</taxon>
        <taxon>Gammaproteobacteria</taxon>
        <taxon>Lysobacterales</taxon>
        <taxon>Lysobacteraceae</taxon>
        <taxon>Stenotrophomonas</taxon>
    </lineage>
</organism>
<name>A0A7W3V0S6_9GAMM</name>
<proteinExistence type="predicted"/>
<feature type="transmembrane region" description="Helical" evidence="1">
    <location>
        <begin position="12"/>
        <end position="31"/>
    </location>
</feature>
<dbReference type="EMBL" id="JACIUV010000004">
    <property type="protein sequence ID" value="MBB1117405.1"/>
    <property type="molecule type" value="Genomic_DNA"/>
</dbReference>
<keyword evidence="1" id="KW-1133">Transmembrane helix</keyword>
<comment type="caution">
    <text evidence="2">The sequence shown here is derived from an EMBL/GenBank/DDBJ whole genome shotgun (WGS) entry which is preliminary data.</text>
</comment>
<evidence type="ECO:0000256" key="1">
    <source>
        <dbReference type="SAM" id="Phobius"/>
    </source>
</evidence>
<keyword evidence="1" id="KW-0812">Transmembrane</keyword>
<sequence>MDMVANSKKLSVAAWLLTCPLLLAAAVLVLPQFNQLYGTPTERYMLLALMALPLVGVVGIFRHKQFTPLVRFLLSACYLLAGLVLTLLAVIFIGCSWAGACF</sequence>
<protein>
    <recommendedName>
        <fullName evidence="4">Transmembrane protein</fullName>
    </recommendedName>
</protein>
<reference evidence="2 3" key="1">
    <citation type="submission" date="2020-08" db="EMBL/GenBank/DDBJ databases">
        <title>Stenotrophomonas sp. W1S232.</title>
        <authorList>
            <person name="Deng Y."/>
        </authorList>
    </citation>
    <scope>NUCLEOTIDE SEQUENCE [LARGE SCALE GENOMIC DNA]</scope>
    <source>
        <strain evidence="2 3">W1S232</strain>
    </source>
</reference>
<evidence type="ECO:0000313" key="3">
    <source>
        <dbReference type="Proteomes" id="UP000550609"/>
    </source>
</evidence>
<feature type="transmembrane region" description="Helical" evidence="1">
    <location>
        <begin position="73"/>
        <end position="100"/>
    </location>
</feature>
<dbReference type="RefSeq" id="WP_182622440.1">
    <property type="nucleotide sequence ID" value="NZ_JACIUV010000004.1"/>
</dbReference>
<accession>A0A7W3V0S6</accession>
<dbReference type="AlphaFoldDB" id="A0A7W3V0S6"/>
<dbReference type="Proteomes" id="UP000550609">
    <property type="component" value="Unassembled WGS sequence"/>
</dbReference>
<keyword evidence="1" id="KW-0472">Membrane</keyword>
<feature type="transmembrane region" description="Helical" evidence="1">
    <location>
        <begin position="43"/>
        <end position="61"/>
    </location>
</feature>
<evidence type="ECO:0008006" key="4">
    <source>
        <dbReference type="Google" id="ProtNLM"/>
    </source>
</evidence>
<gene>
    <name evidence="2" type="ORF">H4O09_10130</name>
</gene>
<evidence type="ECO:0000313" key="2">
    <source>
        <dbReference type="EMBL" id="MBB1117405.1"/>
    </source>
</evidence>